<protein>
    <submittedName>
        <fullName evidence="1">Uncharacterized protein</fullName>
    </submittedName>
</protein>
<reference evidence="1" key="2">
    <citation type="journal article" date="2015" name="Data Brief">
        <title>Shoot transcriptome of the giant reed, Arundo donax.</title>
        <authorList>
            <person name="Barrero R.A."/>
            <person name="Guerrero F.D."/>
            <person name="Moolhuijzen P."/>
            <person name="Goolsby J.A."/>
            <person name="Tidwell J."/>
            <person name="Bellgard S.E."/>
            <person name="Bellgard M.I."/>
        </authorList>
    </citation>
    <scope>NUCLEOTIDE SEQUENCE</scope>
    <source>
        <tissue evidence="1">Shoot tissue taken approximately 20 cm above the soil surface</tissue>
    </source>
</reference>
<name>A0A0A9GMA3_ARUDO</name>
<reference evidence="1" key="1">
    <citation type="submission" date="2014-09" db="EMBL/GenBank/DDBJ databases">
        <authorList>
            <person name="Magalhaes I.L.F."/>
            <person name="Oliveira U."/>
            <person name="Santos F.R."/>
            <person name="Vidigal T.H.D.A."/>
            <person name="Brescovit A.D."/>
            <person name="Santos A.J."/>
        </authorList>
    </citation>
    <scope>NUCLEOTIDE SEQUENCE</scope>
    <source>
        <tissue evidence="1">Shoot tissue taken approximately 20 cm above the soil surface</tissue>
    </source>
</reference>
<dbReference type="EMBL" id="GBRH01171631">
    <property type="protein sequence ID" value="JAE26265.1"/>
    <property type="molecule type" value="Transcribed_RNA"/>
</dbReference>
<dbReference type="AlphaFoldDB" id="A0A0A9GMA3"/>
<proteinExistence type="predicted"/>
<organism evidence="1">
    <name type="scientific">Arundo donax</name>
    <name type="common">Giant reed</name>
    <name type="synonym">Donax arundinaceus</name>
    <dbReference type="NCBI Taxonomy" id="35708"/>
    <lineage>
        <taxon>Eukaryota</taxon>
        <taxon>Viridiplantae</taxon>
        <taxon>Streptophyta</taxon>
        <taxon>Embryophyta</taxon>
        <taxon>Tracheophyta</taxon>
        <taxon>Spermatophyta</taxon>
        <taxon>Magnoliopsida</taxon>
        <taxon>Liliopsida</taxon>
        <taxon>Poales</taxon>
        <taxon>Poaceae</taxon>
        <taxon>PACMAD clade</taxon>
        <taxon>Arundinoideae</taxon>
        <taxon>Arundineae</taxon>
        <taxon>Arundo</taxon>
    </lineage>
</organism>
<evidence type="ECO:0000313" key="1">
    <source>
        <dbReference type="EMBL" id="JAE26265.1"/>
    </source>
</evidence>
<accession>A0A0A9GMA3</accession>
<sequence>MKATYSALFLNQLGGDPSAPLVVPTVLILTLFICCSGTHQEFLVLLLQEFLGGTTCIGCSVDAVLSSANWRHEQHTHLR</sequence>